<sequence length="279" mass="31058">MDLSALRDGDNKKLDPAITDWDQMLGKLRKLRTRAETELEGKAKTADWTGLNATVTKEFVTKTVAEFGDAVSQATSVHNILKDARRETLRCQTELLDAVEEAKKKNIVVEDTNEHSFLVKSQAEKGEDPPTTAELEAVRDNVKGFLDKATTSDDDAAKALRKLADLSKIGFSDAPVVKDRDHALDALKRAANRQRGIELEKQYKKDTKWPYEWDKNGEHERWGDSEYVGKVGWAERAERPAGMAGPGSLPEAGERIKAEARRYATSENAAKEDDFRGVG</sequence>
<proteinExistence type="predicted"/>
<evidence type="ECO:0000313" key="2">
    <source>
        <dbReference type="Proteomes" id="UP001214441"/>
    </source>
</evidence>
<reference evidence="1 2" key="1">
    <citation type="submission" date="2023-05" db="EMBL/GenBank/DDBJ databases">
        <title>Streptantibioticus silvisoli sp. nov., acidotolerant actinomycetes 1 from pine litter.</title>
        <authorList>
            <person name="Swiecimska M."/>
            <person name="Golinska P."/>
            <person name="Sangal V."/>
            <person name="Wachnowicz B."/>
            <person name="Goodfellow M."/>
        </authorList>
    </citation>
    <scope>NUCLEOTIDE SEQUENCE [LARGE SCALE GENOMIC DNA]</scope>
    <source>
        <strain evidence="1 2">DSM 42109</strain>
    </source>
</reference>
<keyword evidence="2" id="KW-1185">Reference proteome</keyword>
<name>A0ABT7A2U7_9ACTN</name>
<dbReference type="RefSeq" id="WP_274046332.1">
    <property type="nucleotide sequence ID" value="NZ_JANCPR020000031.1"/>
</dbReference>
<protein>
    <submittedName>
        <fullName evidence="1">Uncharacterized protein</fullName>
    </submittedName>
</protein>
<dbReference type="Proteomes" id="UP001214441">
    <property type="component" value="Unassembled WGS sequence"/>
</dbReference>
<organism evidence="1 2">
    <name type="scientific">Streptomyces iconiensis</name>
    <dbReference type="NCBI Taxonomy" id="1384038"/>
    <lineage>
        <taxon>Bacteria</taxon>
        <taxon>Bacillati</taxon>
        <taxon>Actinomycetota</taxon>
        <taxon>Actinomycetes</taxon>
        <taxon>Kitasatosporales</taxon>
        <taxon>Streptomycetaceae</taxon>
        <taxon>Streptomyces</taxon>
    </lineage>
</organism>
<dbReference type="EMBL" id="JANCPR020000031">
    <property type="protein sequence ID" value="MDJ1135645.1"/>
    <property type="molecule type" value="Genomic_DNA"/>
</dbReference>
<comment type="caution">
    <text evidence="1">The sequence shown here is derived from an EMBL/GenBank/DDBJ whole genome shotgun (WGS) entry which is preliminary data.</text>
</comment>
<gene>
    <name evidence="1" type="ORF">NMN56_027570</name>
</gene>
<accession>A0ABT7A2U7</accession>
<evidence type="ECO:0000313" key="1">
    <source>
        <dbReference type="EMBL" id="MDJ1135645.1"/>
    </source>
</evidence>